<feature type="compositionally biased region" description="Polar residues" evidence="1">
    <location>
        <begin position="1"/>
        <end position="10"/>
    </location>
</feature>
<dbReference type="PRINTS" id="PR01217">
    <property type="entry name" value="PRICHEXTENSN"/>
</dbReference>
<feature type="compositionally biased region" description="Low complexity" evidence="1">
    <location>
        <begin position="76"/>
        <end position="85"/>
    </location>
</feature>
<dbReference type="Pfam" id="PF04749">
    <property type="entry name" value="PLAC8"/>
    <property type="match status" value="1"/>
</dbReference>
<protein>
    <submittedName>
        <fullName evidence="2">PLAC8 family-domain-containing protein</fullName>
    </submittedName>
</protein>
<name>A0A2T7A2B9_TUBBO</name>
<dbReference type="OrthoDB" id="1045822at2759"/>
<dbReference type="EMBL" id="NESQ01000037">
    <property type="protein sequence ID" value="PUU81868.1"/>
    <property type="molecule type" value="Genomic_DNA"/>
</dbReference>
<feature type="compositionally biased region" description="Polar residues" evidence="1">
    <location>
        <begin position="155"/>
        <end position="165"/>
    </location>
</feature>
<evidence type="ECO:0000256" key="1">
    <source>
        <dbReference type="SAM" id="MobiDB-lite"/>
    </source>
</evidence>
<sequence>MAQRPYSTLHSPDDVHRFNQAQASQYSLHTPTDTVSPHSFRSSPPPPPLPQQQQSHHLHTMDTTEYQLTDYPSQPPQQQQPQQQPQPDPHLHQQQQQQQSYVASPTTPTTPRFSSPPPAFDSQYPNPRTHASPPTSPTFAPPPTSPTFAPPPTSESTHPVPTTINALPVPPEPIQAPTYNPSHDTPHTPKTPVYTPGGASGPNGGVHAPGQIGHPNQQHGREEYHHGLCDCFSDFSTCCVGYWCPCILYSRTYHRLKTSPNSNLNDFHNCNGHCITFCVLGPISSGIFSTLQRTRIREKYRLEGSLASDCGKAYCCVMCTLVQDEREVRDREDERRRFAGPGSGVVGDGGYRRQDTMVYGRS</sequence>
<dbReference type="PANTHER" id="PTHR15907">
    <property type="entry name" value="DUF614 FAMILY PROTEIN-RELATED"/>
    <property type="match status" value="1"/>
</dbReference>
<feature type="region of interest" description="Disordered" evidence="1">
    <location>
        <begin position="1"/>
        <end position="219"/>
    </location>
</feature>
<reference evidence="2 3" key="1">
    <citation type="submission" date="2017-04" db="EMBL/GenBank/DDBJ databases">
        <title>Draft genome sequence of Tuber borchii Vittad., a whitish edible truffle.</title>
        <authorList>
            <consortium name="DOE Joint Genome Institute"/>
            <person name="Murat C."/>
            <person name="Kuo A."/>
            <person name="Barry K.W."/>
            <person name="Clum A."/>
            <person name="Dockter R.B."/>
            <person name="Fauchery L."/>
            <person name="Iotti M."/>
            <person name="Kohler A."/>
            <person name="Labutti K."/>
            <person name="Lindquist E.A."/>
            <person name="Lipzen A."/>
            <person name="Ohm R.A."/>
            <person name="Wang M."/>
            <person name="Grigoriev I.V."/>
            <person name="Zambonelli A."/>
            <person name="Martin F.M."/>
        </authorList>
    </citation>
    <scope>NUCLEOTIDE SEQUENCE [LARGE SCALE GENOMIC DNA]</scope>
    <source>
        <strain evidence="2 3">Tbo3840</strain>
    </source>
</reference>
<dbReference type="AlphaFoldDB" id="A0A2T7A2B9"/>
<evidence type="ECO:0000313" key="2">
    <source>
        <dbReference type="EMBL" id="PUU81868.1"/>
    </source>
</evidence>
<feature type="region of interest" description="Disordered" evidence="1">
    <location>
        <begin position="332"/>
        <end position="362"/>
    </location>
</feature>
<feature type="compositionally biased region" description="Polar residues" evidence="1">
    <location>
        <begin position="19"/>
        <end position="35"/>
    </location>
</feature>
<dbReference type="InterPro" id="IPR006461">
    <property type="entry name" value="PLAC_motif_containing"/>
</dbReference>
<organism evidence="2 3">
    <name type="scientific">Tuber borchii</name>
    <name type="common">White truffle</name>
    <dbReference type="NCBI Taxonomy" id="42251"/>
    <lineage>
        <taxon>Eukaryota</taxon>
        <taxon>Fungi</taxon>
        <taxon>Dikarya</taxon>
        <taxon>Ascomycota</taxon>
        <taxon>Pezizomycotina</taxon>
        <taxon>Pezizomycetes</taxon>
        <taxon>Pezizales</taxon>
        <taxon>Tuberaceae</taxon>
        <taxon>Tuber</taxon>
    </lineage>
</organism>
<feature type="compositionally biased region" description="Polar residues" evidence="1">
    <location>
        <begin position="61"/>
        <end position="72"/>
    </location>
</feature>
<comment type="caution">
    <text evidence="2">The sequence shown here is derived from an EMBL/GenBank/DDBJ whole genome shotgun (WGS) entry which is preliminary data.</text>
</comment>
<gene>
    <name evidence="2" type="ORF">B9Z19DRAFT_531582</name>
</gene>
<dbReference type="Proteomes" id="UP000244722">
    <property type="component" value="Unassembled WGS sequence"/>
</dbReference>
<dbReference type="STRING" id="42251.A0A2T7A2B9"/>
<feature type="compositionally biased region" description="Pro residues" evidence="1">
    <location>
        <begin position="134"/>
        <end position="153"/>
    </location>
</feature>
<evidence type="ECO:0000313" key="3">
    <source>
        <dbReference type="Proteomes" id="UP000244722"/>
    </source>
</evidence>
<dbReference type="NCBIfam" id="TIGR01571">
    <property type="entry name" value="A_thal_Cys_rich"/>
    <property type="match status" value="1"/>
</dbReference>
<proteinExistence type="predicted"/>
<accession>A0A2T7A2B9</accession>
<feature type="compositionally biased region" description="Low complexity" evidence="1">
    <location>
        <begin position="92"/>
        <end position="113"/>
    </location>
</feature>
<keyword evidence="3" id="KW-1185">Reference proteome</keyword>